<dbReference type="EMBL" id="JAJSON010000032">
    <property type="protein sequence ID" value="MCG9973376.1"/>
    <property type="molecule type" value="Genomic_DNA"/>
</dbReference>
<accession>A0A9X1V0R3</accession>
<dbReference type="Proteomes" id="UP001139344">
    <property type="component" value="Unassembled WGS sequence"/>
</dbReference>
<proteinExistence type="predicted"/>
<dbReference type="RefSeq" id="WP_240100823.1">
    <property type="nucleotide sequence ID" value="NZ_JAJSON010000032.1"/>
</dbReference>
<gene>
    <name evidence="1" type="ORF">LU635_17115</name>
</gene>
<evidence type="ECO:0000313" key="2">
    <source>
        <dbReference type="Proteomes" id="UP001139344"/>
    </source>
</evidence>
<reference evidence="1" key="1">
    <citation type="submission" date="2021-12" db="EMBL/GenBank/DDBJ databases">
        <title>Description of Gramella crocea sp. nov., a new bacterium isolated from activated sludge.</title>
        <authorList>
            <person name="Zhang X."/>
        </authorList>
    </citation>
    <scope>NUCLEOTIDE SEQUENCE</scope>
    <source>
        <strain evidence="1">YB25</strain>
    </source>
</reference>
<comment type="caution">
    <text evidence="1">The sequence shown here is derived from an EMBL/GenBank/DDBJ whole genome shotgun (WGS) entry which is preliminary data.</text>
</comment>
<keyword evidence="2" id="KW-1185">Reference proteome</keyword>
<dbReference type="InterPro" id="IPR029024">
    <property type="entry name" value="TerB-like"/>
</dbReference>
<dbReference type="SUPFAM" id="SSF158682">
    <property type="entry name" value="TerB-like"/>
    <property type="match status" value="1"/>
</dbReference>
<evidence type="ECO:0000313" key="1">
    <source>
        <dbReference type="EMBL" id="MCG9973376.1"/>
    </source>
</evidence>
<sequence>MHVGKNRWTRTELEIYILLLCANADSVETPVELRLISSNVDEKSFEKIYNEFWKDSEEERLEKIEDAIAVNDFSHKELIKLKREIREIFFSDHQFSMMERNLDKILNNMLY</sequence>
<organism evidence="1 2">
    <name type="scientific">Christiangramia crocea</name>
    <dbReference type="NCBI Taxonomy" id="2904124"/>
    <lineage>
        <taxon>Bacteria</taxon>
        <taxon>Pseudomonadati</taxon>
        <taxon>Bacteroidota</taxon>
        <taxon>Flavobacteriia</taxon>
        <taxon>Flavobacteriales</taxon>
        <taxon>Flavobacteriaceae</taxon>
        <taxon>Christiangramia</taxon>
    </lineage>
</organism>
<name>A0A9X1V0R3_9FLAO</name>
<protein>
    <submittedName>
        <fullName evidence="1">Uncharacterized protein</fullName>
    </submittedName>
</protein>
<dbReference type="AlphaFoldDB" id="A0A9X1V0R3"/>